<feature type="region of interest" description="Disordered" evidence="2">
    <location>
        <begin position="120"/>
        <end position="187"/>
    </location>
</feature>
<dbReference type="AlphaFoldDB" id="A0A4Y8CSW8"/>
<dbReference type="Proteomes" id="UP000297299">
    <property type="component" value="Unassembled WGS sequence"/>
</dbReference>
<feature type="coiled-coil region" evidence="1">
    <location>
        <begin position="395"/>
        <end position="450"/>
    </location>
</feature>
<proteinExistence type="predicted"/>
<keyword evidence="4" id="KW-1185">Reference proteome</keyword>
<evidence type="ECO:0000256" key="2">
    <source>
        <dbReference type="SAM" id="MobiDB-lite"/>
    </source>
</evidence>
<evidence type="ECO:0000313" key="4">
    <source>
        <dbReference type="Proteomes" id="UP000297299"/>
    </source>
</evidence>
<dbReference type="EMBL" id="PHWZ01000340">
    <property type="protein sequence ID" value="TEY44919.1"/>
    <property type="molecule type" value="Genomic_DNA"/>
</dbReference>
<feature type="compositionally biased region" description="Basic and acidic residues" evidence="2">
    <location>
        <begin position="145"/>
        <end position="172"/>
    </location>
</feature>
<comment type="caution">
    <text evidence="3">The sequence shown here is derived from an EMBL/GenBank/DDBJ whole genome shotgun (WGS) entry which is preliminary data.</text>
</comment>
<reference evidence="3 4" key="1">
    <citation type="submission" date="2017-11" db="EMBL/GenBank/DDBJ databases">
        <title>Comparative genomics of Botrytis spp.</title>
        <authorList>
            <person name="Valero-Jimenez C.A."/>
            <person name="Tapia P."/>
            <person name="Veloso J."/>
            <person name="Silva-Moreno E."/>
            <person name="Staats M."/>
            <person name="Valdes J.H."/>
            <person name="Van Kan J.A.L."/>
        </authorList>
    </citation>
    <scope>NUCLEOTIDE SEQUENCE [LARGE SCALE GENOMIC DNA]</scope>
    <source>
        <strain evidence="3 4">MUCL2830</strain>
    </source>
</reference>
<dbReference type="OrthoDB" id="3562994at2759"/>
<evidence type="ECO:0000256" key="1">
    <source>
        <dbReference type="SAM" id="Coils"/>
    </source>
</evidence>
<feature type="compositionally biased region" description="Basic and acidic residues" evidence="2">
    <location>
        <begin position="204"/>
        <end position="215"/>
    </location>
</feature>
<keyword evidence="1" id="KW-0175">Coiled coil</keyword>
<gene>
    <name evidence="3" type="ORF">BOTCAL_0341g00080</name>
</gene>
<feature type="region of interest" description="Disordered" evidence="2">
    <location>
        <begin position="204"/>
        <end position="224"/>
    </location>
</feature>
<organism evidence="3 4">
    <name type="scientific">Botryotinia calthae</name>
    <dbReference type="NCBI Taxonomy" id="38488"/>
    <lineage>
        <taxon>Eukaryota</taxon>
        <taxon>Fungi</taxon>
        <taxon>Dikarya</taxon>
        <taxon>Ascomycota</taxon>
        <taxon>Pezizomycotina</taxon>
        <taxon>Leotiomycetes</taxon>
        <taxon>Helotiales</taxon>
        <taxon>Sclerotiniaceae</taxon>
        <taxon>Botryotinia</taxon>
    </lineage>
</organism>
<sequence>MNFAKWNIVHPFRAPSSRKNDDPQEIGRSSKVIIDGSCLVESAPSYDKAKAKFDELGKNFPSDLPYIITYEGKPLGAICQECKCRLPIGGSAIGGIMNHATSKLHGFNVEKRLHGNNLEEISTSRVRARRKAMHNPSKSGPFKKFQNEKPRESSPVEDERAKASEHSEPEPKKKSKRRKLAPAFLAETDTSDLRANITCLKTTVDRPRQSEKDGESSSITETVSERISADISEKFTDINHQFDQKIKKQRDQKLLVNADLIGLRNFYGKRLDTLEQISENQKHRLEVSNGQLRELKAQKDVSFHEDNISLANLEHAIGEQKEFINNLTKLLSDAECKLEDQKKFINNLTGLFPCVTRKLNEQKGLVDSLSSKMENSLKVQKETTTNLSELMENILKGQNRRIDHLMKQLKNLENRRKSKDVLQLHTKNELQAFQVQIANLEQKISGIQHDANKKSF</sequence>
<protein>
    <submittedName>
        <fullName evidence="3">Uncharacterized protein</fullName>
    </submittedName>
</protein>
<evidence type="ECO:0000313" key="3">
    <source>
        <dbReference type="EMBL" id="TEY44919.1"/>
    </source>
</evidence>
<name>A0A4Y8CSW8_9HELO</name>
<accession>A0A4Y8CSW8</accession>